<evidence type="ECO:0008006" key="3">
    <source>
        <dbReference type="Google" id="ProtNLM"/>
    </source>
</evidence>
<evidence type="ECO:0000313" key="2">
    <source>
        <dbReference type="Proteomes" id="UP001220377"/>
    </source>
</evidence>
<accession>A0ABY7WU52</accession>
<dbReference type="Proteomes" id="UP001220377">
    <property type="component" value="Chromosome"/>
</dbReference>
<sequence>MHTVDEKDFMLLQRIGAANQHLQMAQTFMLMLGSDEPEAKVVAQNISDAMDLLSGGGQVGSTEEAL</sequence>
<keyword evidence="2" id="KW-1185">Reference proteome</keyword>
<organism evidence="1 2">
    <name type="scientific">Lacticaseibacillus pabuli</name>
    <dbReference type="NCBI Taxonomy" id="3025672"/>
    <lineage>
        <taxon>Bacteria</taxon>
        <taxon>Bacillati</taxon>
        <taxon>Bacillota</taxon>
        <taxon>Bacilli</taxon>
        <taxon>Lactobacillales</taxon>
        <taxon>Lactobacillaceae</taxon>
        <taxon>Lacticaseibacillus</taxon>
    </lineage>
</organism>
<proteinExistence type="predicted"/>
<name>A0ABY7WU52_9LACO</name>
<evidence type="ECO:0000313" key="1">
    <source>
        <dbReference type="EMBL" id="WDF82685.1"/>
    </source>
</evidence>
<gene>
    <name evidence="1" type="ORF">PQ472_00150</name>
</gene>
<dbReference type="EMBL" id="CP117884">
    <property type="protein sequence ID" value="WDF82685.1"/>
    <property type="molecule type" value="Genomic_DNA"/>
</dbReference>
<protein>
    <recommendedName>
        <fullName evidence="3">Motility protein YjfB-like</fullName>
    </recommendedName>
</protein>
<reference evidence="1 2" key="1">
    <citation type="submission" date="2023-02" db="EMBL/GenBank/DDBJ databases">
        <title>Genome sequence of Lacticaseibacillus sp. KACC 23028.</title>
        <authorList>
            <person name="Kim S."/>
            <person name="Heo J."/>
            <person name="Kwon S.-W."/>
        </authorList>
    </citation>
    <scope>NUCLEOTIDE SEQUENCE [LARGE SCALE GENOMIC DNA]</scope>
    <source>
        <strain evidence="1 2">KACC 23028</strain>
    </source>
</reference>
<dbReference type="RefSeq" id="WP_274260332.1">
    <property type="nucleotide sequence ID" value="NZ_CP117884.1"/>
</dbReference>